<gene>
    <name evidence="2" type="ORF">GJV85_11040</name>
</gene>
<protein>
    <recommendedName>
        <fullName evidence="1">NIF system FeS cluster assembly NifU C-terminal domain-containing protein</fullName>
    </recommendedName>
</protein>
<accession>A0A975GDF3</accession>
<name>A0A975GDF3_9BACT</name>
<reference evidence="2" key="1">
    <citation type="submission" date="2019-11" db="EMBL/GenBank/DDBJ databases">
        <authorList>
            <person name="Kojima H."/>
        </authorList>
    </citation>
    <scope>NUCLEOTIDE SEQUENCE</scope>
    <source>
        <strain evidence="2">H1576</strain>
    </source>
</reference>
<keyword evidence="3" id="KW-1185">Reference proteome</keyword>
<dbReference type="RefSeq" id="WP_207561431.1">
    <property type="nucleotide sequence ID" value="NZ_CP046072.1"/>
</dbReference>
<dbReference type="AlphaFoldDB" id="A0A975GDF3"/>
<dbReference type="Proteomes" id="UP000671852">
    <property type="component" value="Chromosome"/>
</dbReference>
<evidence type="ECO:0000313" key="2">
    <source>
        <dbReference type="EMBL" id="QSZ42620.1"/>
    </source>
</evidence>
<sequence length="90" mass="10227">MSKEEEFKAKTLVEKINAIDQVIIDKIRDFLVKDNGDLDLVHVEEKNDLILVYIEYQGACTSCESSGSTHTSIQNILQRMLSNDIRVLTV</sequence>
<organism evidence="2 3">
    <name type="scientific">Sulfurimonas aquatica</name>
    <dbReference type="NCBI Taxonomy" id="2672570"/>
    <lineage>
        <taxon>Bacteria</taxon>
        <taxon>Pseudomonadati</taxon>
        <taxon>Campylobacterota</taxon>
        <taxon>Epsilonproteobacteria</taxon>
        <taxon>Campylobacterales</taxon>
        <taxon>Sulfurimonadaceae</taxon>
        <taxon>Sulfurimonas</taxon>
    </lineage>
</organism>
<dbReference type="GO" id="GO:0005506">
    <property type="term" value="F:iron ion binding"/>
    <property type="evidence" value="ECO:0007669"/>
    <property type="project" value="InterPro"/>
</dbReference>
<proteinExistence type="predicted"/>
<feature type="domain" description="NIF system FeS cluster assembly NifU C-terminal" evidence="1">
    <location>
        <begin position="21"/>
        <end position="87"/>
    </location>
</feature>
<dbReference type="GO" id="GO:0016226">
    <property type="term" value="P:iron-sulfur cluster assembly"/>
    <property type="evidence" value="ECO:0007669"/>
    <property type="project" value="InterPro"/>
</dbReference>
<dbReference type="InterPro" id="IPR001075">
    <property type="entry name" value="NIF_FeS_clus_asmbl_NifU_C"/>
</dbReference>
<evidence type="ECO:0000313" key="3">
    <source>
        <dbReference type="Proteomes" id="UP000671852"/>
    </source>
</evidence>
<reference evidence="2" key="2">
    <citation type="submission" date="2021-04" db="EMBL/GenBank/DDBJ databases">
        <title>Isolation and characterization of a novel species of the genus Sulfurimonas.</title>
        <authorList>
            <person name="Fukui M."/>
        </authorList>
    </citation>
    <scope>NUCLEOTIDE SEQUENCE</scope>
    <source>
        <strain evidence="2">H1576</strain>
    </source>
</reference>
<dbReference type="GO" id="GO:0051536">
    <property type="term" value="F:iron-sulfur cluster binding"/>
    <property type="evidence" value="ECO:0007669"/>
    <property type="project" value="InterPro"/>
</dbReference>
<dbReference type="EMBL" id="CP046072">
    <property type="protein sequence ID" value="QSZ42620.1"/>
    <property type="molecule type" value="Genomic_DNA"/>
</dbReference>
<dbReference type="KEGG" id="saqt:GJV85_11040"/>
<dbReference type="Pfam" id="PF01106">
    <property type="entry name" value="NifU"/>
    <property type="match status" value="1"/>
</dbReference>
<evidence type="ECO:0000259" key="1">
    <source>
        <dbReference type="Pfam" id="PF01106"/>
    </source>
</evidence>
<dbReference type="Gene3D" id="3.30.300.130">
    <property type="entry name" value="Fe-S cluster assembly (FSCA)"/>
    <property type="match status" value="1"/>
</dbReference>
<dbReference type="SUPFAM" id="SSF117916">
    <property type="entry name" value="Fe-S cluster assembly (FSCA) domain-like"/>
    <property type="match status" value="1"/>
</dbReference>
<dbReference type="InterPro" id="IPR034904">
    <property type="entry name" value="FSCA_dom_sf"/>
</dbReference>